<feature type="region of interest" description="Disordered" evidence="1">
    <location>
        <begin position="726"/>
        <end position="758"/>
    </location>
</feature>
<dbReference type="SUPFAM" id="SSF52540">
    <property type="entry name" value="P-loop containing nucleoside triphosphate hydrolases"/>
    <property type="match status" value="1"/>
</dbReference>
<dbReference type="SMART" id="SM00255">
    <property type="entry name" value="TIR"/>
    <property type="match status" value="1"/>
</dbReference>
<evidence type="ECO:0000313" key="3">
    <source>
        <dbReference type="EMBL" id="KAG0556474.1"/>
    </source>
</evidence>
<dbReference type="SUPFAM" id="SSF52200">
    <property type="entry name" value="Toll/Interleukin receptor TIR domain"/>
    <property type="match status" value="1"/>
</dbReference>
<dbReference type="PRINTS" id="PR00364">
    <property type="entry name" value="DISEASERSIST"/>
</dbReference>
<dbReference type="GO" id="GO:0043531">
    <property type="term" value="F:ADP binding"/>
    <property type="evidence" value="ECO:0007669"/>
    <property type="project" value="InterPro"/>
</dbReference>
<dbReference type="InterPro" id="IPR035897">
    <property type="entry name" value="Toll_tir_struct_dom_sf"/>
</dbReference>
<dbReference type="GO" id="GO:0006952">
    <property type="term" value="P:defense response"/>
    <property type="evidence" value="ECO:0007669"/>
    <property type="project" value="InterPro"/>
</dbReference>
<dbReference type="Gene3D" id="3.40.50.10140">
    <property type="entry name" value="Toll/interleukin-1 receptor homology (TIR) domain"/>
    <property type="match status" value="1"/>
</dbReference>
<dbReference type="PANTHER" id="PTHR11017">
    <property type="entry name" value="LEUCINE-RICH REPEAT-CONTAINING PROTEIN"/>
    <property type="match status" value="1"/>
</dbReference>
<evidence type="ECO:0000313" key="4">
    <source>
        <dbReference type="Proteomes" id="UP000822688"/>
    </source>
</evidence>
<gene>
    <name evidence="3" type="ORF">KC19_11G056000</name>
</gene>
<dbReference type="AlphaFoldDB" id="A0A8T0GDQ2"/>
<dbReference type="PANTHER" id="PTHR11017:SF579">
    <property type="entry name" value="TIR DOMAIN-CONTAINING PROTEIN"/>
    <property type="match status" value="1"/>
</dbReference>
<protein>
    <recommendedName>
        <fullName evidence="2">TIR domain-containing protein</fullName>
    </recommendedName>
</protein>
<organism evidence="3 4">
    <name type="scientific">Ceratodon purpureus</name>
    <name type="common">Fire moss</name>
    <name type="synonym">Dicranum purpureum</name>
    <dbReference type="NCBI Taxonomy" id="3225"/>
    <lineage>
        <taxon>Eukaryota</taxon>
        <taxon>Viridiplantae</taxon>
        <taxon>Streptophyta</taxon>
        <taxon>Embryophyta</taxon>
        <taxon>Bryophyta</taxon>
        <taxon>Bryophytina</taxon>
        <taxon>Bryopsida</taxon>
        <taxon>Dicranidae</taxon>
        <taxon>Pseudoditrichales</taxon>
        <taxon>Ditrichaceae</taxon>
        <taxon>Ceratodon</taxon>
    </lineage>
</organism>
<evidence type="ECO:0000259" key="2">
    <source>
        <dbReference type="PROSITE" id="PS50104"/>
    </source>
</evidence>
<dbReference type="InterPro" id="IPR044974">
    <property type="entry name" value="Disease_R_plants"/>
</dbReference>
<accession>A0A8T0GDQ2</accession>
<dbReference type="Proteomes" id="UP000822688">
    <property type="component" value="Chromosome 11"/>
</dbReference>
<dbReference type="Pfam" id="PF00931">
    <property type="entry name" value="NB-ARC"/>
    <property type="match status" value="1"/>
</dbReference>
<dbReference type="Pfam" id="PF13676">
    <property type="entry name" value="TIR_2"/>
    <property type="match status" value="1"/>
</dbReference>
<dbReference type="EMBL" id="CM026432">
    <property type="protein sequence ID" value="KAG0556474.1"/>
    <property type="molecule type" value="Genomic_DNA"/>
</dbReference>
<feature type="domain" description="TIR" evidence="2">
    <location>
        <begin position="34"/>
        <end position="202"/>
    </location>
</feature>
<dbReference type="Gene3D" id="3.40.50.300">
    <property type="entry name" value="P-loop containing nucleotide triphosphate hydrolases"/>
    <property type="match status" value="1"/>
</dbReference>
<name>A0A8T0GDQ2_CERPU</name>
<dbReference type="PROSITE" id="PS50104">
    <property type="entry name" value="TIR"/>
    <property type="match status" value="1"/>
</dbReference>
<dbReference type="InterPro" id="IPR002182">
    <property type="entry name" value="NB-ARC"/>
</dbReference>
<reference evidence="3 4" key="1">
    <citation type="submission" date="2020-06" db="EMBL/GenBank/DDBJ databases">
        <title>WGS assembly of Ceratodon purpureus strain R40.</title>
        <authorList>
            <person name="Carey S.B."/>
            <person name="Jenkins J."/>
            <person name="Shu S."/>
            <person name="Lovell J.T."/>
            <person name="Sreedasyam A."/>
            <person name="Maumus F."/>
            <person name="Tiley G.P."/>
            <person name="Fernandez-Pozo N."/>
            <person name="Barry K."/>
            <person name="Chen C."/>
            <person name="Wang M."/>
            <person name="Lipzen A."/>
            <person name="Daum C."/>
            <person name="Saski C.A."/>
            <person name="Payton A.C."/>
            <person name="Mcbreen J.C."/>
            <person name="Conrad R.E."/>
            <person name="Kollar L.M."/>
            <person name="Olsson S."/>
            <person name="Huttunen S."/>
            <person name="Landis J.B."/>
            <person name="Wickett N.J."/>
            <person name="Johnson M.G."/>
            <person name="Rensing S.A."/>
            <person name="Grimwood J."/>
            <person name="Schmutz J."/>
            <person name="Mcdaniel S.F."/>
        </authorList>
    </citation>
    <scope>NUCLEOTIDE SEQUENCE [LARGE SCALE GENOMIC DNA]</scope>
    <source>
        <strain evidence="3 4">R40</strain>
    </source>
</reference>
<evidence type="ECO:0000256" key="1">
    <source>
        <dbReference type="SAM" id="MobiDB-lite"/>
    </source>
</evidence>
<proteinExistence type="predicted"/>
<comment type="caution">
    <text evidence="3">The sequence shown here is derived from an EMBL/GenBank/DDBJ whole genome shotgun (WGS) entry which is preliminary data.</text>
</comment>
<keyword evidence="4" id="KW-1185">Reference proteome</keyword>
<dbReference type="GO" id="GO:0007165">
    <property type="term" value="P:signal transduction"/>
    <property type="evidence" value="ECO:0007669"/>
    <property type="project" value="InterPro"/>
</dbReference>
<dbReference type="InterPro" id="IPR027417">
    <property type="entry name" value="P-loop_NTPase"/>
</dbReference>
<sequence length="758" mass="86344">MAQHASCSTAYREFVMEEVAAPGIEPEATPSFKSRHTVFLSHSGEQKAFVERLCVALEGCFLYPFFDKRDHSLPIGDNFADKISDAIKECHVGVVILSKKFFTSKWPMLELVAMVDEVAKRKGSFQILPVYYSISTEEIKDHENRRQWLLEWEKLAIEKPRGVEVARWQAALGFICPLNGLNYDGVSELRLEKRIVDLICELVPPEIRLDDTHIQGRDRLCKVILDNIDAWRKAKMDGVCVVGLYGMGGVGKTSMCKVLCNKFFREFQGRVCHVSLGNMSDEESMREVVKKLTGTSYERLQGFTEDKMRYVLKDGIIKEAAFLALDNMSDTYTSISEAKCYLSARIPSGSVVLVTARSLGSLLHLRPYVEKSNCMEMPELKVQEAKSLFAKSSNFEPKNEDDEQLLDCCVKKCYFRKDDGKESYHFHPLALDVLGRQLGCFDSKEWIAQLENIGKIGEDIFNQLSEKNHPIFSILRTSFDTMSPDDQMLFMDIGIFIPDHVSVDDVYSSLERICTLPSKDRSSSFSAEGAWRWLNMMHTTHGVKDLISRLERLKSKSLLESLGDGNKTRIGMHDLWRAFCMAETKYGELRSRRWVYETEKRSELVETSPSGSCWEKVERMALRRGSNSRVNFAYFSNVRVLKISGLCLTKNRVVDLSCLCHLKSLEVSGRHLHRLILRGLSDDLIFMSLVPDLDLVSPSRSLVENWESRLNSQQLIRQIEHYNKPLHTGVGRRGKQERSPRVGGFPTKLTPPANQNDG</sequence>
<dbReference type="InterPro" id="IPR000157">
    <property type="entry name" value="TIR_dom"/>
</dbReference>